<organism evidence="1 2">
    <name type="scientific">Pseudonocardia eucalypti</name>
    <dbReference type="NCBI Taxonomy" id="648755"/>
    <lineage>
        <taxon>Bacteria</taxon>
        <taxon>Bacillati</taxon>
        <taxon>Actinomycetota</taxon>
        <taxon>Actinomycetes</taxon>
        <taxon>Pseudonocardiales</taxon>
        <taxon>Pseudonocardiaceae</taxon>
        <taxon>Pseudonocardia</taxon>
    </lineage>
</organism>
<sequence length="78" mass="8161">MGWADLRMVHSLVRGQGIELVIEDTDTGARAEVTGTVTQVIGNGTANMVGRAHVRGRARRLPLPGAAALRAVDGSETP</sequence>
<gene>
    <name evidence="1" type="ORF">GCM10023321_30290</name>
</gene>
<comment type="caution">
    <text evidence="1">The sequence shown here is derived from an EMBL/GenBank/DDBJ whole genome shotgun (WGS) entry which is preliminary data.</text>
</comment>
<dbReference type="Proteomes" id="UP001428817">
    <property type="component" value="Unassembled WGS sequence"/>
</dbReference>
<accession>A0ABP9Q2V2</accession>
<protein>
    <submittedName>
        <fullName evidence="1">Uncharacterized protein</fullName>
    </submittedName>
</protein>
<name>A0ABP9Q2V2_9PSEU</name>
<proteinExistence type="predicted"/>
<reference evidence="2" key="1">
    <citation type="journal article" date="2019" name="Int. J. Syst. Evol. Microbiol.">
        <title>The Global Catalogue of Microorganisms (GCM) 10K type strain sequencing project: providing services to taxonomists for standard genome sequencing and annotation.</title>
        <authorList>
            <consortium name="The Broad Institute Genomics Platform"/>
            <consortium name="The Broad Institute Genome Sequencing Center for Infectious Disease"/>
            <person name="Wu L."/>
            <person name="Ma J."/>
        </authorList>
    </citation>
    <scope>NUCLEOTIDE SEQUENCE [LARGE SCALE GENOMIC DNA]</scope>
    <source>
        <strain evidence="2">JCM 18303</strain>
    </source>
</reference>
<evidence type="ECO:0000313" key="1">
    <source>
        <dbReference type="EMBL" id="GAA5155866.1"/>
    </source>
</evidence>
<evidence type="ECO:0000313" key="2">
    <source>
        <dbReference type="Proteomes" id="UP001428817"/>
    </source>
</evidence>
<dbReference type="EMBL" id="BAABJP010000010">
    <property type="protein sequence ID" value="GAA5155866.1"/>
    <property type="molecule type" value="Genomic_DNA"/>
</dbReference>
<keyword evidence="2" id="KW-1185">Reference proteome</keyword>